<accession>A0A8H3VSJ5</accession>
<dbReference type="Proteomes" id="UP000490939">
    <property type="component" value="Unassembled WGS sequence"/>
</dbReference>
<sequence length="407" mass="46380">MEHAQGTQFHAAWPRMNTHQHMLCIKALAKVIQQMTQLEFPAYGGIYFANTSLDSSRKVSLGKEFCIGPHTGTRFWDCDPSSPRFYNRNPPNQGPWLTIQEYTTALVDAGIAQVPDNPNAGDNELPYHGSVSEHLRLLRICRNIVTNQLPNAPQVHDSSIPTLFHPDLHARNIFVSEADPSQITAIIDWQSSGIEPAFSYANEEPDMMNSSVRDAQRAGFIPSMFEDMESADSKAKQDKDLDICQKTFAVGLRAWSPALFSAKTSDETYFRIFRCVPNTWSMGAAALRQELLELVQRWTELGLPDKCAYQPSQEELLKHQQEYEDFEVRQRLKLWLQDSLGTNGDGWRPAEAFETAEEAHQAAFEEWMNCNRDEYRNGNEAATEERARKLWPWDGNGKLENQYDPCE</sequence>
<evidence type="ECO:0000256" key="1">
    <source>
        <dbReference type="ARBA" id="ARBA00004173"/>
    </source>
</evidence>
<protein>
    <recommendedName>
        <fullName evidence="3">Altered inheritance of mitochondria protein 9, mitochondrial</fullName>
    </recommendedName>
    <alternativeName>
        <fullName evidence="6">Found in mitochondrial proteome protein 29</fullName>
    </alternativeName>
</protein>
<reference evidence="8 9" key="1">
    <citation type="submission" date="2019-07" db="EMBL/GenBank/DDBJ databases">
        <title>Venturia inaequalis Genome Resource.</title>
        <authorList>
            <person name="Lichtner F.J."/>
        </authorList>
    </citation>
    <scope>NUCLEOTIDE SEQUENCE [LARGE SCALE GENOMIC DNA]</scope>
    <source>
        <strain evidence="8 9">DMI_063113</strain>
    </source>
</reference>
<dbReference type="PANTHER" id="PTHR36091:SF1">
    <property type="entry name" value="ALTERED INHERITANCE OF MITOCHONDRIA PROTEIN 9, MITOCHONDRIAL"/>
    <property type="match status" value="1"/>
</dbReference>
<dbReference type="InterPro" id="IPR011009">
    <property type="entry name" value="Kinase-like_dom_sf"/>
</dbReference>
<dbReference type="AlphaFoldDB" id="A0A8H3VSJ5"/>
<evidence type="ECO:0000256" key="5">
    <source>
        <dbReference type="ARBA" id="ARBA00023128"/>
    </source>
</evidence>
<keyword evidence="4" id="KW-0809">Transit peptide</keyword>
<evidence type="ECO:0000256" key="6">
    <source>
        <dbReference type="ARBA" id="ARBA00031849"/>
    </source>
</evidence>
<comment type="subcellular location">
    <subcellularLocation>
        <location evidence="1">Mitochondrion</location>
    </subcellularLocation>
</comment>
<keyword evidence="5" id="KW-0496">Mitochondrion</keyword>
<gene>
    <name evidence="8" type="ORF">EG327_005711</name>
</gene>
<dbReference type="GO" id="GO:0005739">
    <property type="term" value="C:mitochondrion"/>
    <property type="evidence" value="ECO:0007669"/>
    <property type="project" value="UniProtKB-SubCell"/>
</dbReference>
<evidence type="ECO:0000256" key="4">
    <source>
        <dbReference type="ARBA" id="ARBA00022946"/>
    </source>
</evidence>
<evidence type="ECO:0000256" key="3">
    <source>
        <dbReference type="ARBA" id="ARBA00016197"/>
    </source>
</evidence>
<dbReference type="InterPro" id="IPR002575">
    <property type="entry name" value="Aminoglycoside_PTrfase"/>
</dbReference>
<evidence type="ECO:0000313" key="8">
    <source>
        <dbReference type="EMBL" id="KAE9993300.1"/>
    </source>
</evidence>
<comment type="similarity">
    <text evidence="2">Belongs to the AIM9 family.</text>
</comment>
<dbReference type="EMBL" id="WNWR01000033">
    <property type="protein sequence ID" value="KAE9993300.1"/>
    <property type="molecule type" value="Genomic_DNA"/>
</dbReference>
<evidence type="ECO:0000313" key="9">
    <source>
        <dbReference type="Proteomes" id="UP000490939"/>
    </source>
</evidence>
<name>A0A8H3VSJ5_VENIN</name>
<dbReference type="Gene3D" id="3.90.1200.10">
    <property type="match status" value="1"/>
</dbReference>
<feature type="domain" description="Aminoglycoside phosphotransferase" evidence="7">
    <location>
        <begin position="147"/>
        <end position="197"/>
    </location>
</feature>
<keyword evidence="9" id="KW-1185">Reference proteome</keyword>
<organism evidence="8 9">
    <name type="scientific">Venturia inaequalis</name>
    <name type="common">Apple scab fungus</name>
    <dbReference type="NCBI Taxonomy" id="5025"/>
    <lineage>
        <taxon>Eukaryota</taxon>
        <taxon>Fungi</taxon>
        <taxon>Dikarya</taxon>
        <taxon>Ascomycota</taxon>
        <taxon>Pezizomycotina</taxon>
        <taxon>Dothideomycetes</taxon>
        <taxon>Pleosporomycetidae</taxon>
        <taxon>Venturiales</taxon>
        <taxon>Venturiaceae</taxon>
        <taxon>Venturia</taxon>
    </lineage>
</organism>
<dbReference type="PANTHER" id="PTHR36091">
    <property type="entry name" value="ALTERED INHERITANCE OF MITOCHONDRIA PROTEIN 9, MITOCHONDRIAL"/>
    <property type="match status" value="1"/>
</dbReference>
<comment type="caution">
    <text evidence="8">The sequence shown here is derived from an EMBL/GenBank/DDBJ whole genome shotgun (WGS) entry which is preliminary data.</text>
</comment>
<evidence type="ECO:0000259" key="7">
    <source>
        <dbReference type="Pfam" id="PF01636"/>
    </source>
</evidence>
<proteinExistence type="inferred from homology"/>
<dbReference type="Pfam" id="PF01636">
    <property type="entry name" value="APH"/>
    <property type="match status" value="1"/>
</dbReference>
<evidence type="ECO:0000256" key="2">
    <source>
        <dbReference type="ARBA" id="ARBA00005543"/>
    </source>
</evidence>
<dbReference type="SUPFAM" id="SSF56112">
    <property type="entry name" value="Protein kinase-like (PK-like)"/>
    <property type="match status" value="1"/>
</dbReference>
<dbReference type="InterPro" id="IPR051035">
    <property type="entry name" value="Mito_inheritance_9"/>
</dbReference>